<name>A0AAD5XQV0_9FUNG</name>
<dbReference type="GO" id="GO:0048193">
    <property type="term" value="P:Golgi vesicle transport"/>
    <property type="evidence" value="ECO:0007669"/>
    <property type="project" value="TreeGrafter"/>
</dbReference>
<evidence type="ECO:0000256" key="1">
    <source>
        <dbReference type="ARBA" id="ARBA00006080"/>
    </source>
</evidence>
<evidence type="ECO:0000256" key="4">
    <source>
        <dbReference type="SAM" id="Coils"/>
    </source>
</evidence>
<feature type="region of interest" description="Disordered" evidence="5">
    <location>
        <begin position="1"/>
        <end position="61"/>
    </location>
</feature>
<comment type="subunit">
    <text evidence="3">Component of the Golgi-associated retrograde protein (GARP) complex.</text>
</comment>
<dbReference type="GO" id="GO:0015031">
    <property type="term" value="P:protein transport"/>
    <property type="evidence" value="ECO:0007669"/>
    <property type="project" value="UniProtKB-UniRule"/>
</dbReference>
<comment type="function">
    <text evidence="3">Acts as component of the GARP complex that is involved in retrograde transport from early and late endosomes to the trans-Golgi network (TGN).</text>
</comment>
<dbReference type="GO" id="GO:1990745">
    <property type="term" value="C:EARP complex"/>
    <property type="evidence" value="ECO:0007669"/>
    <property type="project" value="TreeGrafter"/>
</dbReference>
<dbReference type="GO" id="GO:0016020">
    <property type="term" value="C:membrane"/>
    <property type="evidence" value="ECO:0007669"/>
    <property type="project" value="TreeGrafter"/>
</dbReference>
<keyword evidence="4" id="KW-0175">Coiled coil</keyword>
<feature type="compositionally biased region" description="Low complexity" evidence="5">
    <location>
        <begin position="753"/>
        <end position="768"/>
    </location>
</feature>
<keyword evidence="3" id="KW-0333">Golgi apparatus</keyword>
<accession>A0AAD5XQV0</accession>
<dbReference type="PANTHER" id="PTHR15954:SF4">
    <property type="entry name" value="VACUOLAR PROTEIN SORTING-ASSOCIATED PROTEIN 51 HOMOLOG"/>
    <property type="match status" value="1"/>
</dbReference>
<dbReference type="PANTHER" id="PTHR15954">
    <property type="entry name" value="VACUOLAR PROTEIN SORTING-ASSOCIATED PROTEIN 51 HOMOLOG"/>
    <property type="match status" value="1"/>
</dbReference>
<feature type="coiled-coil region" evidence="4">
    <location>
        <begin position="125"/>
        <end position="152"/>
    </location>
</feature>
<keyword evidence="3" id="KW-0653">Protein transport</keyword>
<feature type="compositionally biased region" description="Gly residues" evidence="5">
    <location>
        <begin position="783"/>
        <end position="799"/>
    </location>
</feature>
<feature type="region of interest" description="Disordered" evidence="5">
    <location>
        <begin position="628"/>
        <end position="648"/>
    </location>
</feature>
<reference evidence="7" key="1">
    <citation type="submission" date="2020-05" db="EMBL/GenBank/DDBJ databases">
        <title>Phylogenomic resolution of chytrid fungi.</title>
        <authorList>
            <person name="Stajich J.E."/>
            <person name="Amses K."/>
            <person name="Simmons R."/>
            <person name="Seto K."/>
            <person name="Myers J."/>
            <person name="Bonds A."/>
            <person name="Quandt C.A."/>
            <person name="Barry K."/>
            <person name="Liu P."/>
            <person name="Grigoriev I."/>
            <person name="Longcore J.E."/>
            <person name="James T.Y."/>
        </authorList>
    </citation>
    <scope>NUCLEOTIDE SEQUENCE</scope>
    <source>
        <strain evidence="7">JEL0379</strain>
    </source>
</reference>
<organism evidence="7 8">
    <name type="scientific">Geranomyces variabilis</name>
    <dbReference type="NCBI Taxonomy" id="109894"/>
    <lineage>
        <taxon>Eukaryota</taxon>
        <taxon>Fungi</taxon>
        <taxon>Fungi incertae sedis</taxon>
        <taxon>Chytridiomycota</taxon>
        <taxon>Chytridiomycota incertae sedis</taxon>
        <taxon>Chytridiomycetes</taxon>
        <taxon>Spizellomycetales</taxon>
        <taxon>Powellomycetaceae</taxon>
        <taxon>Geranomyces</taxon>
    </lineage>
</organism>
<evidence type="ECO:0000256" key="5">
    <source>
        <dbReference type="SAM" id="MobiDB-lite"/>
    </source>
</evidence>
<feature type="compositionally biased region" description="Basic and acidic residues" evidence="5">
    <location>
        <begin position="739"/>
        <end position="748"/>
    </location>
</feature>
<evidence type="ECO:0000256" key="2">
    <source>
        <dbReference type="ARBA" id="ARBA00022448"/>
    </source>
</evidence>
<comment type="subcellular location">
    <subcellularLocation>
        <location evidence="3">Golgi apparatus</location>
        <location evidence="3">trans-Golgi network</location>
    </subcellularLocation>
</comment>
<dbReference type="GO" id="GO:0032456">
    <property type="term" value="P:endocytic recycling"/>
    <property type="evidence" value="ECO:0007669"/>
    <property type="project" value="TreeGrafter"/>
</dbReference>
<sequence length="914" mass="101643">MPSPATSQNPPSPDLAADAQPGSRAAARQQKRRDLLKSYYGIGERGGGTTTPKKAAKDKLPDPLDIDNHAFNAELHLNKLLNEMSLPDLIQRDNFLITEIKQLDGDMKTLVYENYNKFISATDTIRSMKTNVENMEAEMDLLSQSMTKFNEASGAINRDLMEERKKLNQLNSVDNLLKKLHFVFELPSRLHECVDKGQYSQAVRYYARVASLLDRYQHMAVFKKITEECRTIIDGVSKLVKDKLHGNTSSLSEIAESVGLLLRLNATPPADLAREYREAACFRLAKIKQTCLAHMHDLQLTQQVSASDLTEEPLPPDVRLAMDRIIYFDDHYVRDFSEFVESYTGYFLQPNEAAAMSPESPKIAEAKVNVFSKLSSEQQVAVRGELVSTVDSVTKQYIEEVEKLLQIPEDITKLSPLAYIHVLDRMHKDVQSMEPLKRIGRMDKRVNAMSFELLSKVVTAVFAKIKKEFFNRYKDVTAASSEATDLNRFVKELNSWMKNTLINQYLPILERFVSPNIDFMKHSVFGTDDILDQIQRGLDVFWLSFTEDMVTHNDPPREAVDRTPPPPVVTLMMSRSALDLSLGTVEGVMSAYTDVLFSRKGDGESAVPTPRVARPQLTVVTASGGTVATGMGSGRVGTHTPPVSGTSNETMLRARDISGICKATAQRLLTIYVERLNVGLTQIIQIHMETTDWERLPEPPTALSEAWTSILDAMAHVDRDVAQLYQDDGGARAGGGDRLNARGRDLASRTKVSSSGHSRTGSSSNPSSHIHHSSSGNFRQPVGVGGGGGATGKPGGGGGKFDPMWSNIDKLFAERVEYHGPVEMTRTAVLTSVSRVILKCFVELVRVAAFNAGGFQQTQLDVELLKTHLWQHCSDERLFNSLLDEVLTCAFRRCLPDPPYLDYGIIDSLVSTYN</sequence>
<dbReference type="GO" id="GO:0007030">
    <property type="term" value="P:Golgi organization"/>
    <property type="evidence" value="ECO:0007669"/>
    <property type="project" value="UniProtKB-UniRule"/>
</dbReference>
<comment type="similarity">
    <text evidence="1 3">Belongs to the VPS51 family.</text>
</comment>
<evidence type="ECO:0000259" key="6">
    <source>
        <dbReference type="Pfam" id="PF15469"/>
    </source>
</evidence>
<dbReference type="AlphaFoldDB" id="A0AAD5XQV0"/>
<evidence type="ECO:0000313" key="8">
    <source>
        <dbReference type="Proteomes" id="UP001212152"/>
    </source>
</evidence>
<dbReference type="EMBL" id="JADGJQ010000050">
    <property type="protein sequence ID" value="KAJ3175615.1"/>
    <property type="molecule type" value="Genomic_DNA"/>
</dbReference>
<proteinExistence type="inferred from homology"/>
<comment type="caution">
    <text evidence="7">The sequence shown here is derived from an EMBL/GenBank/DDBJ whole genome shotgun (WGS) entry which is preliminary data.</text>
</comment>
<protein>
    <recommendedName>
        <fullName evidence="3">Vacuolar protein sorting-associated protein 51 homolog</fullName>
    </recommendedName>
</protein>
<dbReference type="Pfam" id="PF15469">
    <property type="entry name" value="Sec5"/>
    <property type="match status" value="1"/>
</dbReference>
<dbReference type="Proteomes" id="UP001212152">
    <property type="component" value="Unassembled WGS sequence"/>
</dbReference>
<feature type="domain" description="Exocyst complex component EXOC2/Sec5 N-terminal" evidence="6">
    <location>
        <begin position="66"/>
        <end position="267"/>
    </location>
</feature>
<keyword evidence="2 3" id="KW-0813">Transport</keyword>
<keyword evidence="3" id="KW-0445">Lipid transport</keyword>
<dbReference type="GO" id="GO:0006869">
    <property type="term" value="P:lipid transport"/>
    <property type="evidence" value="ECO:0007669"/>
    <property type="project" value="UniProtKB-UniRule"/>
</dbReference>
<dbReference type="GO" id="GO:0000938">
    <property type="term" value="C:GARP complex"/>
    <property type="evidence" value="ECO:0007669"/>
    <property type="project" value="UniProtKB-UniRule"/>
</dbReference>
<dbReference type="GO" id="GO:0005829">
    <property type="term" value="C:cytosol"/>
    <property type="evidence" value="ECO:0007669"/>
    <property type="project" value="GOC"/>
</dbReference>
<evidence type="ECO:0000256" key="3">
    <source>
        <dbReference type="RuleBase" id="RU368010"/>
    </source>
</evidence>
<dbReference type="InterPro" id="IPR039481">
    <property type="entry name" value="EXOC2/Sec5_N_dom"/>
</dbReference>
<evidence type="ECO:0000313" key="7">
    <source>
        <dbReference type="EMBL" id="KAJ3175615.1"/>
    </source>
</evidence>
<feature type="region of interest" description="Disordered" evidence="5">
    <location>
        <begin position="728"/>
        <end position="799"/>
    </location>
</feature>
<dbReference type="InterPro" id="IPR014812">
    <property type="entry name" value="Vps51"/>
</dbReference>
<keyword evidence="8" id="KW-1185">Reference proteome</keyword>
<gene>
    <name evidence="7" type="primary">VPS51</name>
    <name evidence="7" type="ORF">HDU87_006113</name>
</gene>
<dbReference type="GO" id="GO:0042147">
    <property type="term" value="P:retrograde transport, endosome to Golgi"/>
    <property type="evidence" value="ECO:0007669"/>
    <property type="project" value="UniProtKB-UniRule"/>
</dbReference>